<evidence type="ECO:0000313" key="1">
    <source>
        <dbReference type="EMBL" id="KAG0445193.1"/>
    </source>
</evidence>
<dbReference type="EMBL" id="JABSTQ010000799">
    <property type="protein sequence ID" value="KAG0445193.1"/>
    <property type="molecule type" value="Genomic_DNA"/>
</dbReference>
<protein>
    <submittedName>
        <fullName evidence="1">Uncharacterized protein</fullName>
    </submittedName>
</protein>
<gene>
    <name evidence="1" type="ORF">HPB47_018731</name>
</gene>
<proteinExistence type="predicted"/>
<organism evidence="1 2">
    <name type="scientific">Ixodes persulcatus</name>
    <name type="common">Taiga tick</name>
    <dbReference type="NCBI Taxonomy" id="34615"/>
    <lineage>
        <taxon>Eukaryota</taxon>
        <taxon>Metazoa</taxon>
        <taxon>Ecdysozoa</taxon>
        <taxon>Arthropoda</taxon>
        <taxon>Chelicerata</taxon>
        <taxon>Arachnida</taxon>
        <taxon>Acari</taxon>
        <taxon>Parasitiformes</taxon>
        <taxon>Ixodida</taxon>
        <taxon>Ixodoidea</taxon>
        <taxon>Ixodidae</taxon>
        <taxon>Ixodinae</taxon>
        <taxon>Ixodes</taxon>
    </lineage>
</organism>
<comment type="caution">
    <text evidence="1">The sequence shown here is derived from an EMBL/GenBank/DDBJ whole genome shotgun (WGS) entry which is preliminary data.</text>
</comment>
<keyword evidence="2" id="KW-1185">Reference proteome</keyword>
<accession>A0AC60R241</accession>
<name>A0AC60R241_IXOPE</name>
<reference evidence="1 2" key="1">
    <citation type="journal article" date="2020" name="Cell">
        <title>Large-Scale Comparative Analyses of Tick Genomes Elucidate Their Genetic Diversity and Vector Capacities.</title>
        <authorList>
            <consortium name="Tick Genome and Microbiome Consortium (TIGMIC)"/>
            <person name="Jia N."/>
            <person name="Wang J."/>
            <person name="Shi W."/>
            <person name="Du L."/>
            <person name="Sun Y."/>
            <person name="Zhan W."/>
            <person name="Jiang J.F."/>
            <person name="Wang Q."/>
            <person name="Zhang B."/>
            <person name="Ji P."/>
            <person name="Bell-Sakyi L."/>
            <person name="Cui X.M."/>
            <person name="Yuan T.T."/>
            <person name="Jiang B.G."/>
            <person name="Yang W.F."/>
            <person name="Lam T.T."/>
            <person name="Chang Q.C."/>
            <person name="Ding S.J."/>
            <person name="Wang X.J."/>
            <person name="Zhu J.G."/>
            <person name="Ruan X.D."/>
            <person name="Zhao L."/>
            <person name="Wei J.T."/>
            <person name="Ye R.Z."/>
            <person name="Que T.C."/>
            <person name="Du C.H."/>
            <person name="Zhou Y.H."/>
            <person name="Cheng J.X."/>
            <person name="Dai P.F."/>
            <person name="Guo W.B."/>
            <person name="Han X.H."/>
            <person name="Huang E.J."/>
            <person name="Li L.F."/>
            <person name="Wei W."/>
            <person name="Gao Y.C."/>
            <person name="Liu J.Z."/>
            <person name="Shao H.Z."/>
            <person name="Wang X."/>
            <person name="Wang C.C."/>
            <person name="Yang T.C."/>
            <person name="Huo Q.B."/>
            <person name="Li W."/>
            <person name="Chen H.Y."/>
            <person name="Chen S.E."/>
            <person name="Zhou L.G."/>
            <person name="Ni X.B."/>
            <person name="Tian J.H."/>
            <person name="Sheng Y."/>
            <person name="Liu T."/>
            <person name="Pan Y.S."/>
            <person name="Xia L.Y."/>
            <person name="Li J."/>
            <person name="Zhao F."/>
            <person name="Cao W.C."/>
        </authorList>
    </citation>
    <scope>NUCLEOTIDE SEQUENCE [LARGE SCALE GENOMIC DNA]</scope>
    <source>
        <strain evidence="1">Iper-2018</strain>
    </source>
</reference>
<evidence type="ECO:0000313" key="2">
    <source>
        <dbReference type="Proteomes" id="UP000805193"/>
    </source>
</evidence>
<sequence>MEAELNEDCKNRVELGKQGEELRQGAQFGVDRVCVIRWRKARELIFKGAATRKKFTGPRRGRHPTLEQELCEFVRSERCSGFAVTTDAMQTKALEIATRMQIPRPTRVADAEPLLASNNSAALDTIGCRPQVATCSRGHYEKTADKGNIVNLSDAVLTREETNILSKRLTFCPTTGHYNEFQLYQDLDKFALNMRLREYFHDRQPNPNQMILTNPEKQRASSFIHIFPLGSVAKLGLALDSALCVCSLEAGF</sequence>
<dbReference type="Proteomes" id="UP000805193">
    <property type="component" value="Unassembled WGS sequence"/>
</dbReference>